<accession>A0A450SAV1</accession>
<dbReference type="Pfam" id="PF04002">
    <property type="entry name" value="RadC"/>
    <property type="match status" value="1"/>
</dbReference>
<proteinExistence type="predicted"/>
<dbReference type="InterPro" id="IPR001405">
    <property type="entry name" value="UPF0758"/>
</dbReference>
<keyword evidence="5" id="KW-0482">Metalloprotease</keyword>
<dbReference type="EMBL" id="CAADEZ010000069">
    <property type="protein sequence ID" value="VFJ49255.1"/>
    <property type="molecule type" value="Genomic_DNA"/>
</dbReference>
<dbReference type="PANTHER" id="PTHR30471">
    <property type="entry name" value="DNA REPAIR PROTEIN RADC"/>
    <property type="match status" value="1"/>
</dbReference>
<keyword evidence="1" id="KW-0645">Protease</keyword>
<evidence type="ECO:0000259" key="6">
    <source>
        <dbReference type="PROSITE" id="PS50249"/>
    </source>
</evidence>
<dbReference type="InterPro" id="IPR025657">
    <property type="entry name" value="RadC_JAB"/>
</dbReference>
<name>A0A450SAV1_9GAMM</name>
<sequence>MRAASRLAGFLFVRYSYPAQPAAFRVGTMAAGVYTHSDKKDPPMSDHKTVVLETTTTTRLEIHKPLPQPESSPETSISLTEDQKIPIEESADLVPIMQAVLLRENRHSRRKEHFWVAGLRSDSRIMYIELVSLGSATAAIVNPIEVYRLAIVNKSHEIILVHNHIDGALEASKSDQEITNMLMKGGELLGIEILDHLIISENGYFSFLEEGLMGYAEPEETGEN</sequence>
<dbReference type="AlphaFoldDB" id="A0A450SAV1"/>
<dbReference type="GO" id="GO:0006508">
    <property type="term" value="P:proteolysis"/>
    <property type="evidence" value="ECO:0007669"/>
    <property type="project" value="UniProtKB-KW"/>
</dbReference>
<keyword evidence="2" id="KW-0479">Metal-binding</keyword>
<evidence type="ECO:0000256" key="2">
    <source>
        <dbReference type="ARBA" id="ARBA00022723"/>
    </source>
</evidence>
<evidence type="ECO:0000256" key="4">
    <source>
        <dbReference type="ARBA" id="ARBA00022833"/>
    </source>
</evidence>
<dbReference type="PROSITE" id="PS50249">
    <property type="entry name" value="MPN"/>
    <property type="match status" value="1"/>
</dbReference>
<evidence type="ECO:0000313" key="7">
    <source>
        <dbReference type="EMBL" id="VFJ49255.1"/>
    </source>
</evidence>
<feature type="domain" description="MPN" evidence="6">
    <location>
        <begin position="86"/>
        <end position="213"/>
    </location>
</feature>
<dbReference type="CDD" id="cd08071">
    <property type="entry name" value="MPN_DUF2466"/>
    <property type="match status" value="1"/>
</dbReference>
<evidence type="ECO:0000256" key="1">
    <source>
        <dbReference type="ARBA" id="ARBA00022670"/>
    </source>
</evidence>
<dbReference type="PANTHER" id="PTHR30471:SF3">
    <property type="entry name" value="UPF0758 PROTEIN YEES-RELATED"/>
    <property type="match status" value="1"/>
</dbReference>
<organism evidence="7">
    <name type="scientific">Candidatus Kentrum sp. FM</name>
    <dbReference type="NCBI Taxonomy" id="2126340"/>
    <lineage>
        <taxon>Bacteria</taxon>
        <taxon>Pseudomonadati</taxon>
        <taxon>Pseudomonadota</taxon>
        <taxon>Gammaproteobacteria</taxon>
        <taxon>Candidatus Kentrum</taxon>
    </lineage>
</organism>
<gene>
    <name evidence="7" type="ORF">BECKFM1743A_GA0114220_100694</name>
</gene>
<dbReference type="GO" id="GO:0046872">
    <property type="term" value="F:metal ion binding"/>
    <property type="evidence" value="ECO:0007669"/>
    <property type="project" value="UniProtKB-KW"/>
</dbReference>
<evidence type="ECO:0000256" key="5">
    <source>
        <dbReference type="ARBA" id="ARBA00023049"/>
    </source>
</evidence>
<keyword evidence="4" id="KW-0862">Zinc</keyword>
<dbReference type="Gene3D" id="3.40.140.10">
    <property type="entry name" value="Cytidine Deaminase, domain 2"/>
    <property type="match status" value="1"/>
</dbReference>
<protein>
    <submittedName>
        <fullName evidence="7">RadC-like JAB domain-containing protein</fullName>
    </submittedName>
</protein>
<reference evidence="7" key="1">
    <citation type="submission" date="2019-02" db="EMBL/GenBank/DDBJ databases">
        <authorList>
            <person name="Gruber-Vodicka R. H."/>
            <person name="Seah K. B. B."/>
        </authorList>
    </citation>
    <scope>NUCLEOTIDE SEQUENCE</scope>
    <source>
        <strain evidence="7">BECK_BZ163</strain>
    </source>
</reference>
<keyword evidence="3" id="KW-0378">Hydrolase</keyword>
<evidence type="ECO:0000256" key="3">
    <source>
        <dbReference type="ARBA" id="ARBA00022801"/>
    </source>
</evidence>
<dbReference type="GO" id="GO:0008237">
    <property type="term" value="F:metallopeptidase activity"/>
    <property type="evidence" value="ECO:0007669"/>
    <property type="project" value="UniProtKB-KW"/>
</dbReference>
<dbReference type="InterPro" id="IPR037518">
    <property type="entry name" value="MPN"/>
</dbReference>